<evidence type="ECO:0000313" key="4">
    <source>
        <dbReference type="RefSeq" id="XP_022940386.1"/>
    </source>
</evidence>
<keyword evidence="3" id="KW-1185">Reference proteome</keyword>
<feature type="transmembrane region" description="Helical" evidence="1">
    <location>
        <begin position="294"/>
        <end position="320"/>
    </location>
</feature>
<accession>A0A6J1FIB3</accession>
<dbReference type="GO" id="GO:0005886">
    <property type="term" value="C:plasma membrane"/>
    <property type="evidence" value="ECO:0007669"/>
    <property type="project" value="TreeGrafter"/>
</dbReference>
<keyword evidence="1" id="KW-0812">Transmembrane</keyword>
<evidence type="ECO:0000313" key="3">
    <source>
        <dbReference type="Proteomes" id="UP000504609"/>
    </source>
</evidence>
<proteinExistence type="predicted"/>
<feature type="transmembrane region" description="Helical" evidence="1">
    <location>
        <begin position="266"/>
        <end position="287"/>
    </location>
</feature>
<keyword evidence="2" id="KW-0732">Signal</keyword>
<dbReference type="PANTHER" id="PTHR31414:SF13">
    <property type="entry name" value="TRANSMEMBRANE PROTEIN"/>
    <property type="match status" value="1"/>
</dbReference>
<name>A0A6J1FIB3_CUCMO</name>
<dbReference type="KEGG" id="cmos:111446011"/>
<reference evidence="4" key="1">
    <citation type="submission" date="2025-08" db="UniProtKB">
        <authorList>
            <consortium name="RefSeq"/>
        </authorList>
    </citation>
    <scope>IDENTIFICATION</scope>
    <source>
        <tissue evidence="4">Young leaves</tissue>
    </source>
</reference>
<dbReference type="Proteomes" id="UP000504609">
    <property type="component" value="Unplaced"/>
</dbReference>
<dbReference type="RefSeq" id="XP_022940386.1">
    <property type="nucleotide sequence ID" value="XM_023084618.1"/>
</dbReference>
<dbReference type="AlphaFoldDB" id="A0A6J1FIB3"/>
<protein>
    <submittedName>
        <fullName evidence="4">Uncharacterized protein LOC111446011</fullName>
    </submittedName>
</protein>
<organism evidence="3 4">
    <name type="scientific">Cucurbita moschata</name>
    <name type="common">Winter crookneck squash</name>
    <name type="synonym">Cucurbita pepo var. moschata</name>
    <dbReference type="NCBI Taxonomy" id="3662"/>
    <lineage>
        <taxon>Eukaryota</taxon>
        <taxon>Viridiplantae</taxon>
        <taxon>Streptophyta</taxon>
        <taxon>Embryophyta</taxon>
        <taxon>Tracheophyta</taxon>
        <taxon>Spermatophyta</taxon>
        <taxon>Magnoliopsida</taxon>
        <taxon>eudicotyledons</taxon>
        <taxon>Gunneridae</taxon>
        <taxon>Pentapetalae</taxon>
        <taxon>rosids</taxon>
        <taxon>fabids</taxon>
        <taxon>Cucurbitales</taxon>
        <taxon>Cucurbitaceae</taxon>
        <taxon>Cucurbiteae</taxon>
        <taxon>Cucurbita</taxon>
    </lineage>
</organism>
<keyword evidence="1" id="KW-0472">Membrane</keyword>
<evidence type="ECO:0000256" key="2">
    <source>
        <dbReference type="SAM" id="SignalP"/>
    </source>
</evidence>
<evidence type="ECO:0000256" key="1">
    <source>
        <dbReference type="SAM" id="Phobius"/>
    </source>
</evidence>
<feature type="transmembrane region" description="Helical" evidence="1">
    <location>
        <begin position="119"/>
        <end position="144"/>
    </location>
</feature>
<keyword evidence="1" id="KW-1133">Transmembrane helix</keyword>
<dbReference type="PANTHER" id="PTHR31414">
    <property type="entry name" value="TRANSMEMBRANE PROTEIN DDB_G0292058"/>
    <property type="match status" value="1"/>
</dbReference>
<sequence length="558" mass="61703">MPRHCSPPFSVLAAFSLCYSSALFPLSHGGSQPPFSQIPSISEWRNEDYYSGGELGWGSPKGSVAEGPVMEPVEHSLFVLAAERTRRKDPLSGFQVYTNGWNISDRHYWASVSFTAAPLFAVAAAWLSGFGLCLFVVSLCYFCCEKRSYSYSRTAYALSLLLLIMFSISAIIGCVILYTGQGRFHNSSSKTLEYVVSQADFTARKLRDVSDYFAAAKQTGVDQVFLPSDVQTDIDQIEIKINSSASVLDEKAVHNSNDIKDLLDSIRLALIIVAAIMLLLTFLGFLFSIFGMQVLVYILVITGWLLVTGTFVLSGTFLVLHNVAADTCVAMDQWVQNPSAHTALDDILPCVDKVTAQETLVKSKEVSAQLVDLINEVITNVSNINFSPNFKPMYFNQSGPVMPTLCNPFHHPDLTPRACSSGEVDLQNATQVWGSYVCQVSPTGDICITTGRLTPSLYSQMTSGVNLSYALSNYGPTLVELQDCTFVRQTFDDIHRQYCPGLQQYSRWVYVGLATVSIAVMLSLILWIIYGRERRHRAYTKGLTTKPTGEEWEGNKES</sequence>
<feature type="signal peptide" evidence="2">
    <location>
        <begin position="1"/>
        <end position="29"/>
    </location>
</feature>
<dbReference type="GeneID" id="111446011"/>
<dbReference type="InterPro" id="IPR040283">
    <property type="entry name" value="DDB_G0292058-like"/>
</dbReference>
<feature type="transmembrane region" description="Helical" evidence="1">
    <location>
        <begin position="156"/>
        <end position="178"/>
    </location>
</feature>
<feature type="transmembrane region" description="Helical" evidence="1">
    <location>
        <begin position="508"/>
        <end position="530"/>
    </location>
</feature>
<feature type="chain" id="PRO_5027044913" evidence="2">
    <location>
        <begin position="30"/>
        <end position="558"/>
    </location>
</feature>
<dbReference type="GO" id="GO:0009506">
    <property type="term" value="C:plasmodesma"/>
    <property type="evidence" value="ECO:0007669"/>
    <property type="project" value="TreeGrafter"/>
</dbReference>
<gene>
    <name evidence="4" type="primary">LOC111446011</name>
</gene>